<dbReference type="Proteomes" id="UP001431131">
    <property type="component" value="Unassembled WGS sequence"/>
</dbReference>
<dbReference type="CDD" id="cd06223">
    <property type="entry name" value="PRTases_typeI"/>
    <property type="match status" value="1"/>
</dbReference>
<evidence type="ECO:0000259" key="2">
    <source>
        <dbReference type="Pfam" id="PF00156"/>
    </source>
</evidence>
<organism evidence="3 4">
    <name type="scientific">Fredinandcohnia quinoae</name>
    <dbReference type="NCBI Taxonomy" id="2918902"/>
    <lineage>
        <taxon>Bacteria</taxon>
        <taxon>Bacillati</taxon>
        <taxon>Bacillota</taxon>
        <taxon>Bacilli</taxon>
        <taxon>Bacillales</taxon>
        <taxon>Bacillaceae</taxon>
        <taxon>Fredinandcohnia</taxon>
    </lineage>
</organism>
<keyword evidence="4" id="KW-1185">Reference proteome</keyword>
<dbReference type="RefSeq" id="WP_240254022.1">
    <property type="nucleotide sequence ID" value="NZ_JAKTTI010000007.1"/>
</dbReference>
<dbReference type="Pfam" id="PF00156">
    <property type="entry name" value="Pribosyltran"/>
    <property type="match status" value="1"/>
</dbReference>
<gene>
    <name evidence="3" type="ORF">MJG50_07035</name>
</gene>
<evidence type="ECO:0000256" key="1">
    <source>
        <dbReference type="ARBA" id="ARBA00008007"/>
    </source>
</evidence>
<dbReference type="PANTHER" id="PTHR47505">
    <property type="entry name" value="DNA UTILIZATION PROTEIN YHGH"/>
    <property type="match status" value="1"/>
</dbReference>
<comment type="caution">
    <text evidence="3">The sequence shown here is derived from an EMBL/GenBank/DDBJ whole genome shotgun (WGS) entry which is preliminary data.</text>
</comment>
<accession>A0AAW5E4U1</accession>
<dbReference type="SUPFAM" id="SSF53271">
    <property type="entry name" value="PRTase-like"/>
    <property type="match status" value="1"/>
</dbReference>
<proteinExistence type="inferred from homology"/>
<dbReference type="Gene3D" id="3.40.50.2020">
    <property type="match status" value="1"/>
</dbReference>
<dbReference type="InterPro" id="IPR000836">
    <property type="entry name" value="PRTase_dom"/>
</dbReference>
<dbReference type="InterPro" id="IPR029057">
    <property type="entry name" value="PRTase-like"/>
</dbReference>
<protein>
    <submittedName>
        <fullName evidence="3">ComF family protein</fullName>
    </submittedName>
</protein>
<evidence type="ECO:0000313" key="4">
    <source>
        <dbReference type="Proteomes" id="UP001431131"/>
    </source>
</evidence>
<dbReference type="EMBL" id="JAKTTI010000007">
    <property type="protein sequence ID" value="MCH1625077.1"/>
    <property type="molecule type" value="Genomic_DNA"/>
</dbReference>
<sequence>MANCLLCHSYYDEINSWSTLFSLSEPDPVCPTCEGKFESIDGEICTICGRPFSKISTEYREGDLCYDCVRWQNDNRWRDVLQKNRSVFLYNDFGKEIISLYKFRGDYIVSNAFRTSLKHTFRTYYNSSYIIVPIPLSSERLYERGFNQALVLAQLLGKPIHEILSRNHLEKQSKKSRQERMETENVFQIEDRVSVKEKSIILVDDIYTTGLTLRHAAEVLLREGAKSVSALTLMRG</sequence>
<dbReference type="PANTHER" id="PTHR47505:SF1">
    <property type="entry name" value="DNA UTILIZATION PROTEIN YHGH"/>
    <property type="match status" value="1"/>
</dbReference>
<reference evidence="3" key="1">
    <citation type="submission" date="2022-02" db="EMBL/GenBank/DDBJ databases">
        <title>Fredinandcohnia quinoae sp. nov. isolated from Chenopodium quinoa seeds.</title>
        <authorList>
            <person name="Saati-Santamaria Z."/>
            <person name="Flores-Felix J.D."/>
            <person name="Igual J.M."/>
            <person name="Velazquez E."/>
            <person name="Garcia-Fraile P."/>
            <person name="Martinez-Molina E."/>
        </authorList>
    </citation>
    <scope>NUCLEOTIDE SEQUENCE</scope>
    <source>
        <strain evidence="3">SECRCQ15</strain>
    </source>
</reference>
<dbReference type="AlphaFoldDB" id="A0AAW5E4U1"/>
<dbReference type="InterPro" id="IPR051910">
    <property type="entry name" value="ComF/GntX_DNA_util-trans"/>
</dbReference>
<comment type="similarity">
    <text evidence="1">Belongs to the ComF/GntX family.</text>
</comment>
<name>A0AAW5E4U1_9BACI</name>
<feature type="domain" description="Phosphoribosyltransferase" evidence="2">
    <location>
        <begin position="149"/>
        <end position="235"/>
    </location>
</feature>
<evidence type="ECO:0000313" key="3">
    <source>
        <dbReference type="EMBL" id="MCH1625077.1"/>
    </source>
</evidence>